<organism evidence="2 3">
    <name type="scientific">Speluncibacter jeojiensis</name>
    <dbReference type="NCBI Taxonomy" id="2710754"/>
    <lineage>
        <taxon>Bacteria</taxon>
        <taxon>Bacillati</taxon>
        <taxon>Actinomycetota</taxon>
        <taxon>Actinomycetes</taxon>
        <taxon>Mycobacteriales</taxon>
        <taxon>Speluncibacteraceae</taxon>
        <taxon>Speluncibacter</taxon>
    </lineage>
</organism>
<sequence length="223" mass="22786">MNTTSTLTAVPRRLIAALGMAVLALALAAMSALTTPGAARADTPPAADPAPTLQFSADGKTWGGANLIPWSQDALVPGHEVTTTFQVKNISGKEGDVFFYVGNYKISTGMKVSLRVDVNDAKGKPVAVTDAREIQPGTQMNLVHLKNGQTAKVSFVVAMPADAGNETQNGTIDPDWAIDFEATPGNGGGNTTPPAAGSSGFGSLTDLFGKLIPTGSSTGSLGK</sequence>
<evidence type="ECO:0000313" key="3">
    <source>
        <dbReference type="Proteomes" id="UP001152755"/>
    </source>
</evidence>
<dbReference type="AlphaFoldDB" id="A0A9X4M008"/>
<evidence type="ECO:0008006" key="4">
    <source>
        <dbReference type="Google" id="ProtNLM"/>
    </source>
</evidence>
<dbReference type="EMBL" id="JANRHA010000003">
    <property type="protein sequence ID" value="MDG3014327.1"/>
    <property type="molecule type" value="Genomic_DNA"/>
</dbReference>
<protein>
    <recommendedName>
        <fullName evidence="4">DUF4352 domain-containing protein</fullName>
    </recommendedName>
</protein>
<feature type="signal peptide" evidence="1">
    <location>
        <begin position="1"/>
        <end position="41"/>
    </location>
</feature>
<name>A0A9X4M008_9ACTN</name>
<reference evidence="2" key="1">
    <citation type="submission" date="2022-08" db="EMBL/GenBank/DDBJ databases">
        <title>Genome analysis of Corynebacteriales strain.</title>
        <authorList>
            <person name="Lee S.D."/>
        </authorList>
    </citation>
    <scope>NUCLEOTIDE SEQUENCE</scope>
    <source>
        <strain evidence="2">D3-21</strain>
    </source>
</reference>
<keyword evidence="1" id="KW-0732">Signal</keyword>
<evidence type="ECO:0000313" key="2">
    <source>
        <dbReference type="EMBL" id="MDG3014327.1"/>
    </source>
</evidence>
<proteinExistence type="predicted"/>
<evidence type="ECO:0000256" key="1">
    <source>
        <dbReference type="SAM" id="SignalP"/>
    </source>
</evidence>
<accession>A0A9X4M008</accession>
<gene>
    <name evidence="2" type="ORF">NVS88_07125</name>
</gene>
<keyword evidence="3" id="KW-1185">Reference proteome</keyword>
<feature type="chain" id="PRO_5040748282" description="DUF4352 domain-containing protein" evidence="1">
    <location>
        <begin position="42"/>
        <end position="223"/>
    </location>
</feature>
<comment type="caution">
    <text evidence="2">The sequence shown here is derived from an EMBL/GenBank/DDBJ whole genome shotgun (WGS) entry which is preliminary data.</text>
</comment>
<dbReference type="Proteomes" id="UP001152755">
    <property type="component" value="Unassembled WGS sequence"/>
</dbReference>
<dbReference type="RefSeq" id="WP_332519527.1">
    <property type="nucleotide sequence ID" value="NZ_JANRHA010000003.1"/>
</dbReference>